<dbReference type="EMBL" id="JAHRIP010031583">
    <property type="protein sequence ID" value="MEQ2293071.1"/>
    <property type="molecule type" value="Genomic_DNA"/>
</dbReference>
<accession>A0ABV0YHU5</accession>
<reference evidence="1 2" key="1">
    <citation type="submission" date="2021-06" db="EMBL/GenBank/DDBJ databases">
        <authorList>
            <person name="Palmer J.M."/>
        </authorList>
    </citation>
    <scope>NUCLEOTIDE SEQUENCE [LARGE SCALE GENOMIC DNA]</scope>
    <source>
        <strain evidence="1 2">AS_MEX2019</strain>
        <tissue evidence="1">Muscle</tissue>
    </source>
</reference>
<evidence type="ECO:0000313" key="1">
    <source>
        <dbReference type="EMBL" id="MEQ2293071.1"/>
    </source>
</evidence>
<comment type="caution">
    <text evidence="1">The sequence shown here is derived from an EMBL/GenBank/DDBJ whole genome shotgun (WGS) entry which is preliminary data.</text>
</comment>
<dbReference type="Proteomes" id="UP001469553">
    <property type="component" value="Unassembled WGS sequence"/>
</dbReference>
<name>A0ABV0YHU5_9TELE</name>
<gene>
    <name evidence="1" type="ORF">AMECASPLE_029439</name>
</gene>
<protein>
    <submittedName>
        <fullName evidence="1">Uncharacterized protein</fullName>
    </submittedName>
</protein>
<evidence type="ECO:0000313" key="2">
    <source>
        <dbReference type="Proteomes" id="UP001469553"/>
    </source>
</evidence>
<organism evidence="1 2">
    <name type="scientific">Ameca splendens</name>
    <dbReference type="NCBI Taxonomy" id="208324"/>
    <lineage>
        <taxon>Eukaryota</taxon>
        <taxon>Metazoa</taxon>
        <taxon>Chordata</taxon>
        <taxon>Craniata</taxon>
        <taxon>Vertebrata</taxon>
        <taxon>Euteleostomi</taxon>
        <taxon>Actinopterygii</taxon>
        <taxon>Neopterygii</taxon>
        <taxon>Teleostei</taxon>
        <taxon>Neoteleostei</taxon>
        <taxon>Acanthomorphata</taxon>
        <taxon>Ovalentaria</taxon>
        <taxon>Atherinomorphae</taxon>
        <taxon>Cyprinodontiformes</taxon>
        <taxon>Goodeidae</taxon>
        <taxon>Ameca</taxon>
    </lineage>
</organism>
<keyword evidence="2" id="KW-1185">Reference proteome</keyword>
<proteinExistence type="predicted"/>
<sequence length="80" mass="9412">MTTHLPIISISFHKNNGNRRGKLLRPVWHLLASSRNPLPPCGRLWQFRWQLRLPLPQIELAVSPDLSDRHQTHMKYVLLN</sequence>